<dbReference type="EMBL" id="CP141615">
    <property type="protein sequence ID" value="WRP16978.1"/>
    <property type="molecule type" value="Genomic_DNA"/>
</dbReference>
<keyword evidence="5" id="KW-1185">Reference proteome</keyword>
<dbReference type="PROSITE" id="PS50106">
    <property type="entry name" value="PDZ"/>
    <property type="match status" value="1"/>
</dbReference>
<sequence>MAWDEEAGGRADAAGAEDLLDAFSRAVTRAVKLVGPSVVRISTRAEAQPFYGPWPSQREGVGSAVIVDPEGLAVTNDHVVAGASELHAVLQDGRAVAARVLGRDPSHDLALLRLEGKGFPAAQLGSSEDLRVGQLVVAIGNPLGLQATVTTGVVSALHRALRTPAGIMDELIQTDASINPGNSGGPLVDGRGRVVGINTARVAGAQGIGFAVPVSRVRDLLVRFGRTGEAGAGYLGIQAVSQYLEDGSLGALVLQVVEGSPAWRAGIQPMDVIRAVDGKPAEGHDGLRALLAKRAAGERVELEIERSGRLLRVGLVLGHLGEVAPGR</sequence>
<dbReference type="PANTHER" id="PTHR43343:SF3">
    <property type="entry name" value="PROTEASE DO-LIKE 8, CHLOROPLASTIC"/>
    <property type="match status" value="1"/>
</dbReference>
<dbReference type="Gene3D" id="2.40.10.120">
    <property type="match status" value="1"/>
</dbReference>
<evidence type="ECO:0000256" key="1">
    <source>
        <dbReference type="ARBA" id="ARBA00022670"/>
    </source>
</evidence>
<dbReference type="Gene3D" id="2.30.42.10">
    <property type="match status" value="1"/>
</dbReference>
<dbReference type="Proteomes" id="UP001332192">
    <property type="component" value="Chromosome"/>
</dbReference>
<dbReference type="InterPro" id="IPR001478">
    <property type="entry name" value="PDZ"/>
</dbReference>
<dbReference type="SUPFAM" id="SSF50494">
    <property type="entry name" value="Trypsin-like serine proteases"/>
    <property type="match status" value="1"/>
</dbReference>
<protein>
    <submittedName>
        <fullName evidence="4">Trypsin-like peptidase domain-containing protein</fullName>
    </submittedName>
</protein>
<dbReference type="InterPro" id="IPR036034">
    <property type="entry name" value="PDZ_sf"/>
</dbReference>
<dbReference type="RefSeq" id="WP_324716250.1">
    <property type="nucleotide sequence ID" value="NZ_CP141615.1"/>
</dbReference>
<organism evidence="4 5">
    <name type="scientific">Carboxydichorda subterranea</name>
    <dbReference type="NCBI Taxonomy" id="3109565"/>
    <lineage>
        <taxon>Bacteria</taxon>
        <taxon>Bacillati</taxon>
        <taxon>Bacillota</taxon>
        <taxon>Limnochordia</taxon>
        <taxon>Limnochordales</taxon>
        <taxon>Geochordaceae</taxon>
        <taxon>Carboxydichorda</taxon>
    </lineage>
</organism>
<evidence type="ECO:0000313" key="5">
    <source>
        <dbReference type="Proteomes" id="UP001332192"/>
    </source>
</evidence>
<dbReference type="SUPFAM" id="SSF50156">
    <property type="entry name" value="PDZ domain-like"/>
    <property type="match status" value="1"/>
</dbReference>
<name>A0ABZ1BY21_9FIRM</name>
<feature type="domain" description="PDZ" evidence="3">
    <location>
        <begin position="221"/>
        <end position="308"/>
    </location>
</feature>
<proteinExistence type="predicted"/>
<gene>
    <name evidence="4" type="ORF">U7230_12930</name>
</gene>
<dbReference type="InterPro" id="IPR009003">
    <property type="entry name" value="Peptidase_S1_PA"/>
</dbReference>
<keyword evidence="1" id="KW-0645">Protease</keyword>
<keyword evidence="2" id="KW-0378">Hydrolase</keyword>
<reference evidence="4 5" key="1">
    <citation type="journal article" date="2024" name="Front. Microbiol.">
        <title>Novel thermophilic genera Geochorda gen. nov. and Carboxydochorda gen. nov. from the deep terrestrial subsurface reveal the ecophysiological diversity in the class Limnochordia.</title>
        <authorList>
            <person name="Karnachuk O.V."/>
            <person name="Lukina A.P."/>
            <person name="Avakyan M.R."/>
            <person name="Kadnikov V.V."/>
            <person name="Begmatov S."/>
            <person name="Beletsky A.V."/>
            <person name="Vlasova K.G."/>
            <person name="Novikov A.A."/>
            <person name="Shcherbakova V.A."/>
            <person name="Mardanov A.V."/>
            <person name="Ravin N.V."/>
        </authorList>
    </citation>
    <scope>NUCLEOTIDE SEQUENCE [LARGE SCALE GENOMIC DNA]</scope>
    <source>
        <strain evidence="4 5">L945</strain>
    </source>
</reference>
<dbReference type="InterPro" id="IPR051201">
    <property type="entry name" value="Chloro_Bact_Ser_Proteases"/>
</dbReference>
<evidence type="ECO:0000256" key="2">
    <source>
        <dbReference type="ARBA" id="ARBA00022801"/>
    </source>
</evidence>
<evidence type="ECO:0000313" key="4">
    <source>
        <dbReference type="EMBL" id="WRP16978.1"/>
    </source>
</evidence>
<dbReference type="Pfam" id="PF13365">
    <property type="entry name" value="Trypsin_2"/>
    <property type="match status" value="1"/>
</dbReference>
<evidence type="ECO:0000259" key="3">
    <source>
        <dbReference type="PROSITE" id="PS50106"/>
    </source>
</evidence>
<dbReference type="InterPro" id="IPR001940">
    <property type="entry name" value="Peptidase_S1C"/>
</dbReference>
<accession>A0ABZ1BY21</accession>
<dbReference type="PRINTS" id="PR00834">
    <property type="entry name" value="PROTEASES2C"/>
</dbReference>
<dbReference type="SMART" id="SM00228">
    <property type="entry name" value="PDZ"/>
    <property type="match status" value="1"/>
</dbReference>
<dbReference type="Pfam" id="PF13180">
    <property type="entry name" value="PDZ_2"/>
    <property type="match status" value="1"/>
</dbReference>
<dbReference type="PANTHER" id="PTHR43343">
    <property type="entry name" value="PEPTIDASE S12"/>
    <property type="match status" value="1"/>
</dbReference>